<feature type="region of interest" description="Disordered" evidence="1">
    <location>
        <begin position="1"/>
        <end position="101"/>
    </location>
</feature>
<dbReference type="Proteomes" id="UP001226691">
    <property type="component" value="Unassembled WGS sequence"/>
</dbReference>
<reference evidence="2 3" key="1">
    <citation type="submission" date="2023-07" db="EMBL/GenBank/DDBJ databases">
        <title>Functional and genomic diversity of the sorghum phyllosphere microbiome.</title>
        <authorList>
            <person name="Shade A."/>
        </authorList>
    </citation>
    <scope>NUCLEOTIDE SEQUENCE [LARGE SCALE GENOMIC DNA]</scope>
    <source>
        <strain evidence="2 3">SORGH_AS_1207</strain>
    </source>
</reference>
<feature type="region of interest" description="Disordered" evidence="1">
    <location>
        <begin position="170"/>
        <end position="200"/>
    </location>
</feature>
<evidence type="ECO:0000313" key="3">
    <source>
        <dbReference type="Proteomes" id="UP001226691"/>
    </source>
</evidence>
<organism evidence="2 3">
    <name type="scientific">Microbacterium trichothecenolyticum</name>
    <name type="common">Aureobacterium trichothecenolyticum</name>
    <dbReference type="NCBI Taxonomy" id="69370"/>
    <lineage>
        <taxon>Bacteria</taxon>
        <taxon>Bacillati</taxon>
        <taxon>Actinomycetota</taxon>
        <taxon>Actinomycetes</taxon>
        <taxon>Micrococcales</taxon>
        <taxon>Microbacteriaceae</taxon>
        <taxon>Microbacterium</taxon>
    </lineage>
</organism>
<evidence type="ECO:0000313" key="2">
    <source>
        <dbReference type="EMBL" id="MDQ1123950.1"/>
    </source>
</evidence>
<protein>
    <submittedName>
        <fullName evidence="2">Uncharacterized protein</fullName>
    </submittedName>
</protein>
<feature type="compositionally biased region" description="Basic residues" evidence="1">
    <location>
        <begin position="43"/>
        <end position="53"/>
    </location>
</feature>
<keyword evidence="3" id="KW-1185">Reference proteome</keyword>
<proteinExistence type="predicted"/>
<evidence type="ECO:0000256" key="1">
    <source>
        <dbReference type="SAM" id="MobiDB-lite"/>
    </source>
</evidence>
<sequence length="279" mass="30687">MFHVKRSFTSALTTRGTPPLDRDQIAMRREPGIICRPTAARRQATRKPQRAHQLRYPTTSSTPRPHATPGSRAPSTFGRAMPTRKATPCRESGATSDATPSRAQAAFFDRVGDQYVQRAAASRGSSGLFAGYSLGARVTSQRGACLCRSRRGETTRARCAPAPIAVSIDPHRHRSTHDNDLSGGRQHDYTSRHDASHVPGCSRAPRTAYTWLPHFVRARIRIVSQQRNATSIHRRCLDSAIPSILFRIAFVPSSSRHTGAPPHHASVVLMNVAHVPRVK</sequence>
<feature type="compositionally biased region" description="Polar residues" evidence="1">
    <location>
        <begin position="7"/>
        <end position="16"/>
    </location>
</feature>
<feature type="compositionally biased region" description="Basic and acidic residues" evidence="1">
    <location>
        <begin position="176"/>
        <end position="196"/>
    </location>
</feature>
<gene>
    <name evidence="2" type="ORF">QE412_002523</name>
</gene>
<name>A0ABU0TWC3_MICTR</name>
<feature type="compositionally biased region" description="Basic and acidic residues" evidence="1">
    <location>
        <begin position="20"/>
        <end position="31"/>
    </location>
</feature>
<comment type="caution">
    <text evidence="2">The sequence shown here is derived from an EMBL/GenBank/DDBJ whole genome shotgun (WGS) entry which is preliminary data.</text>
</comment>
<dbReference type="EMBL" id="JAUTBF010000001">
    <property type="protein sequence ID" value="MDQ1123950.1"/>
    <property type="molecule type" value="Genomic_DNA"/>
</dbReference>
<accession>A0ABU0TWC3</accession>